<reference evidence="1" key="1">
    <citation type="submission" date="2019-11" db="UniProtKB">
        <authorList>
            <consortium name="WormBaseParasite"/>
        </authorList>
    </citation>
    <scope>IDENTIFICATION</scope>
</reference>
<sequence>MQSSGHLRETLDKRLFKYSNNISRPAKACGDGVSGRALDSTSTFTDLISNNKNSNLFNSFYSPQTESEVENELLSQTVEFDDTNPGSVSLQTLPVRQKVMIQPLDSNSIDDTYQHTSLGCHLPRTHMCRCGVQCCKSKKVANLSPRLQSLQSFFNRNRHAADIWKTTMLRKARVGSATDFQCGEQNLSTFASGNGEHATAALQAHFLGVEADFLDSKLGDSSRQGYPPSPYKKVSARDLNTFSAVKQYKSANLGHGIQLESVSSTDNPTLEAPDILLVIRETVTKLTNDIIDVDEELSKKNFGPCFSIVEHLRVLPNMLLSLIDHLHYTHQEFELIAVAKSLKELRERLKVGHVVRQYFHIPTRADVIITPYNKDRQLVRLEEECCCVVNLLHPNDPRAQYCPPNHRTIEVLYDEEHGRFETFCHRLNRILASRRCTARLVTTILRHFNGHEVAMTAERAADLLNPNHRPRYEDVRAFVVSGSRAYSKKGRSKA</sequence>
<evidence type="ECO:0000313" key="1">
    <source>
        <dbReference type="WBParaSite" id="MCU_000304-RA"/>
    </source>
</evidence>
<organism evidence="1">
    <name type="scientific">Mesocestoides corti</name>
    <name type="common">Flatworm</name>
    <dbReference type="NCBI Taxonomy" id="53468"/>
    <lineage>
        <taxon>Eukaryota</taxon>
        <taxon>Metazoa</taxon>
        <taxon>Spiralia</taxon>
        <taxon>Lophotrochozoa</taxon>
        <taxon>Platyhelminthes</taxon>
        <taxon>Cestoda</taxon>
        <taxon>Eucestoda</taxon>
        <taxon>Cyclophyllidea</taxon>
        <taxon>Mesocestoididae</taxon>
        <taxon>Mesocestoides</taxon>
    </lineage>
</organism>
<proteinExistence type="predicted"/>
<accession>A0A5K3EHB1</accession>
<name>A0A5K3EHB1_MESCO</name>
<protein>
    <submittedName>
        <fullName evidence="1">ANK_REP_REGION domain-containing protein</fullName>
    </submittedName>
</protein>
<dbReference type="AlphaFoldDB" id="A0A5K3EHB1"/>
<dbReference type="WBParaSite" id="MCU_000304-RA">
    <property type="protein sequence ID" value="MCU_000304-RA"/>
    <property type="gene ID" value="MCU_000304"/>
</dbReference>